<reference evidence="2" key="1">
    <citation type="journal article" date="2013" name="Nature">
        <title>Draft genome of the wheat A-genome progenitor Triticum urartu.</title>
        <authorList>
            <person name="Ling H.Q."/>
            <person name="Zhao S."/>
            <person name="Liu D."/>
            <person name="Wang J."/>
            <person name="Sun H."/>
            <person name="Zhang C."/>
            <person name="Fan H."/>
            <person name="Li D."/>
            <person name="Dong L."/>
            <person name="Tao Y."/>
            <person name="Gao C."/>
            <person name="Wu H."/>
            <person name="Li Y."/>
            <person name="Cui Y."/>
            <person name="Guo X."/>
            <person name="Zheng S."/>
            <person name="Wang B."/>
            <person name="Yu K."/>
            <person name="Liang Q."/>
            <person name="Yang W."/>
            <person name="Lou X."/>
            <person name="Chen J."/>
            <person name="Feng M."/>
            <person name="Jian J."/>
            <person name="Zhang X."/>
            <person name="Luo G."/>
            <person name="Jiang Y."/>
            <person name="Liu J."/>
            <person name="Wang Z."/>
            <person name="Sha Y."/>
            <person name="Zhang B."/>
            <person name="Wu H."/>
            <person name="Tang D."/>
            <person name="Shen Q."/>
            <person name="Xue P."/>
            <person name="Zou S."/>
            <person name="Wang X."/>
            <person name="Liu X."/>
            <person name="Wang F."/>
            <person name="Yang Y."/>
            <person name="An X."/>
            <person name="Dong Z."/>
            <person name="Zhang K."/>
            <person name="Zhang X."/>
            <person name="Luo M.C."/>
            <person name="Dvorak J."/>
            <person name="Tong Y."/>
            <person name="Wang J."/>
            <person name="Yang H."/>
            <person name="Li Z."/>
            <person name="Wang D."/>
            <person name="Zhang A."/>
            <person name="Wang J."/>
        </authorList>
    </citation>
    <scope>NUCLEOTIDE SEQUENCE</scope>
    <source>
        <strain evidence="2">cv. G1812</strain>
    </source>
</reference>
<proteinExistence type="predicted"/>
<reference evidence="1" key="3">
    <citation type="submission" date="2022-06" db="UniProtKB">
        <authorList>
            <consortium name="EnsemblPlants"/>
        </authorList>
    </citation>
    <scope>IDENTIFICATION</scope>
</reference>
<evidence type="ECO:0000313" key="1">
    <source>
        <dbReference type="EnsemblPlants" id="TuG1812G0300005166.01.T01"/>
    </source>
</evidence>
<evidence type="ECO:0000313" key="2">
    <source>
        <dbReference type="Proteomes" id="UP000015106"/>
    </source>
</evidence>
<accession>A0A8R7U0X9</accession>
<dbReference type="Gramene" id="TuG1812G0300005166.01.T01">
    <property type="protein sequence ID" value="TuG1812G0300005166.01.T01"/>
    <property type="gene ID" value="TuG1812G0300005166.01"/>
</dbReference>
<keyword evidence="2" id="KW-1185">Reference proteome</keyword>
<organism evidence="1 2">
    <name type="scientific">Triticum urartu</name>
    <name type="common">Red wild einkorn</name>
    <name type="synonym">Crithodium urartu</name>
    <dbReference type="NCBI Taxonomy" id="4572"/>
    <lineage>
        <taxon>Eukaryota</taxon>
        <taxon>Viridiplantae</taxon>
        <taxon>Streptophyta</taxon>
        <taxon>Embryophyta</taxon>
        <taxon>Tracheophyta</taxon>
        <taxon>Spermatophyta</taxon>
        <taxon>Magnoliopsida</taxon>
        <taxon>Liliopsida</taxon>
        <taxon>Poales</taxon>
        <taxon>Poaceae</taxon>
        <taxon>BOP clade</taxon>
        <taxon>Pooideae</taxon>
        <taxon>Triticodae</taxon>
        <taxon>Triticeae</taxon>
        <taxon>Triticinae</taxon>
        <taxon>Triticum</taxon>
    </lineage>
</organism>
<dbReference type="EnsemblPlants" id="TuG1812G0300005166.01.T01">
    <property type="protein sequence ID" value="TuG1812G0300005166.01.T01"/>
    <property type="gene ID" value="TuG1812G0300005166.01"/>
</dbReference>
<dbReference type="AlphaFoldDB" id="A0A8R7U0X9"/>
<protein>
    <submittedName>
        <fullName evidence="1">Uncharacterized protein</fullName>
    </submittedName>
</protein>
<sequence length="104" mass="11335">MNQGSGEEVVVDAEHERVRSHAVEEVVAELDHVRGVVVAVDSLVVVIIHGGCLLLRIKCSGGIATPRRPPTSLTLDQLTRRSTPLTFVRRDLTNGCFHLVMIGQ</sequence>
<dbReference type="Proteomes" id="UP000015106">
    <property type="component" value="Chromosome 3"/>
</dbReference>
<reference evidence="1" key="2">
    <citation type="submission" date="2018-03" db="EMBL/GenBank/DDBJ databases">
        <title>The Triticum urartu genome reveals the dynamic nature of wheat genome evolution.</title>
        <authorList>
            <person name="Ling H."/>
            <person name="Ma B."/>
            <person name="Shi X."/>
            <person name="Liu H."/>
            <person name="Dong L."/>
            <person name="Sun H."/>
            <person name="Cao Y."/>
            <person name="Gao Q."/>
            <person name="Zheng S."/>
            <person name="Li Y."/>
            <person name="Yu Y."/>
            <person name="Du H."/>
            <person name="Qi M."/>
            <person name="Li Y."/>
            <person name="Yu H."/>
            <person name="Cui Y."/>
            <person name="Wang N."/>
            <person name="Chen C."/>
            <person name="Wu H."/>
            <person name="Zhao Y."/>
            <person name="Zhang J."/>
            <person name="Li Y."/>
            <person name="Zhou W."/>
            <person name="Zhang B."/>
            <person name="Hu W."/>
            <person name="Eijk M."/>
            <person name="Tang J."/>
            <person name="Witsenboer H."/>
            <person name="Zhao S."/>
            <person name="Li Z."/>
            <person name="Zhang A."/>
            <person name="Wang D."/>
            <person name="Liang C."/>
        </authorList>
    </citation>
    <scope>NUCLEOTIDE SEQUENCE [LARGE SCALE GENOMIC DNA]</scope>
    <source>
        <strain evidence="1">cv. G1812</strain>
    </source>
</reference>
<name>A0A8R7U0X9_TRIUA</name>